<comment type="caution">
    <text evidence="1">The sequence shown here is derived from an EMBL/GenBank/DDBJ whole genome shotgun (WGS) entry which is preliminary data.</text>
</comment>
<proteinExistence type="predicted"/>
<evidence type="ECO:0000313" key="1">
    <source>
        <dbReference type="EMBL" id="KAE9464640.1"/>
    </source>
</evidence>
<dbReference type="EMBL" id="QEFC01000329">
    <property type="protein sequence ID" value="KAE9464640.1"/>
    <property type="molecule type" value="Genomic_DNA"/>
</dbReference>
<gene>
    <name evidence="1" type="ORF">C3L33_03474</name>
</gene>
<organism evidence="1 2">
    <name type="scientific">Rhododendron williamsianum</name>
    <dbReference type="NCBI Taxonomy" id="262921"/>
    <lineage>
        <taxon>Eukaryota</taxon>
        <taxon>Viridiplantae</taxon>
        <taxon>Streptophyta</taxon>
        <taxon>Embryophyta</taxon>
        <taxon>Tracheophyta</taxon>
        <taxon>Spermatophyta</taxon>
        <taxon>Magnoliopsida</taxon>
        <taxon>eudicotyledons</taxon>
        <taxon>Gunneridae</taxon>
        <taxon>Pentapetalae</taxon>
        <taxon>asterids</taxon>
        <taxon>Ericales</taxon>
        <taxon>Ericaceae</taxon>
        <taxon>Ericoideae</taxon>
        <taxon>Rhodoreae</taxon>
        <taxon>Rhododendron</taxon>
    </lineage>
</organism>
<dbReference type="Proteomes" id="UP000428333">
    <property type="component" value="Linkage Group LG02"/>
</dbReference>
<reference evidence="1 2" key="1">
    <citation type="journal article" date="2019" name="Genome Biol. Evol.">
        <title>The Rhododendron genome and chromosomal organization provide insight into shared whole-genome duplications across the heath family (Ericaceae).</title>
        <authorList>
            <person name="Soza V.L."/>
            <person name="Lindsley D."/>
            <person name="Waalkes A."/>
            <person name="Ramage E."/>
            <person name="Patwardhan R.P."/>
            <person name="Burton J.N."/>
            <person name="Adey A."/>
            <person name="Kumar A."/>
            <person name="Qiu R."/>
            <person name="Shendure J."/>
            <person name="Hall B."/>
        </authorList>
    </citation>
    <scope>NUCLEOTIDE SEQUENCE [LARGE SCALE GENOMIC DNA]</scope>
    <source>
        <strain evidence="1">RSF 1966-606</strain>
    </source>
</reference>
<feature type="non-terminal residue" evidence="1">
    <location>
        <position position="1"/>
    </location>
</feature>
<name>A0A6A4M2S7_9ERIC</name>
<dbReference type="OrthoDB" id="2143914at2759"/>
<evidence type="ECO:0000313" key="2">
    <source>
        <dbReference type="Proteomes" id="UP000428333"/>
    </source>
</evidence>
<protein>
    <submittedName>
        <fullName evidence="1">Uncharacterized protein</fullName>
    </submittedName>
</protein>
<keyword evidence="2" id="KW-1185">Reference proteome</keyword>
<accession>A0A6A4M2S7</accession>
<dbReference type="AlphaFoldDB" id="A0A6A4M2S7"/>
<sequence length="223" mass="24843">MGIDPVTHRPRTDHLNLLANLPQLLAATNFMSNPMNSNPWDNNPLSLRTDAAQLAKFQLLNNILQVLSSSPSPPPVPMEALNLMGSQPLPSNQQLFEYLRGVNPVNLSQNIPSTFPNLDFHQPNIDHHIVRPDIVGNSKAFDNVDSNGNFNQLSAFQTENNSLPALVSDLPEFSTVKKMENKYNQNNIDMSNPSSTSTTFEAWGDLMDDEAVGDSYNWRDIIE</sequence>